<evidence type="ECO:0000313" key="10">
    <source>
        <dbReference type="EMBL" id="MBL0004002.1"/>
    </source>
</evidence>
<dbReference type="GO" id="GO:0016020">
    <property type="term" value="C:membrane"/>
    <property type="evidence" value="ECO:0007669"/>
    <property type="project" value="UniProtKB-SubCell"/>
</dbReference>
<comment type="caution">
    <text evidence="9">The sequence shown here is derived from an EMBL/GenBank/DDBJ whole genome shotgun (WGS) entry which is preliminary data.</text>
</comment>
<reference evidence="11 12" key="1">
    <citation type="submission" date="2020-10" db="EMBL/GenBank/DDBJ databases">
        <title>Connecting structure to function with the recovery of over 1000 high-quality activated sludge metagenome-assembled genomes encoding full-length rRNA genes using long-read sequencing.</title>
        <authorList>
            <person name="Singleton C.M."/>
            <person name="Petriglieri F."/>
            <person name="Kristensen J.M."/>
            <person name="Kirkegaard R.H."/>
            <person name="Michaelsen T.Y."/>
            <person name="Andersen M.H."/>
            <person name="Karst S.M."/>
            <person name="Dueholm M.S."/>
            <person name="Nielsen P.H."/>
            <person name="Albertsen M."/>
        </authorList>
    </citation>
    <scope>NUCLEOTIDE SEQUENCE [LARGE SCALE GENOMIC DNA]</scope>
    <source>
        <strain evidence="8">AalE_18-Q3-R2-46_BAT3C.188</strain>
        <strain evidence="9">Ega_18-Q3-R5-49_MAXAC.001</strain>
        <strain evidence="10">Ribe_18-Q3-R11-54_MAXAC.001</strain>
    </source>
</reference>
<dbReference type="EMBL" id="JADJIB010000004">
    <property type="protein sequence ID" value="MBK7273687.1"/>
    <property type="molecule type" value="Genomic_DNA"/>
</dbReference>
<evidence type="ECO:0000256" key="6">
    <source>
        <dbReference type="SAM" id="Phobius"/>
    </source>
</evidence>
<feature type="transmembrane region" description="Helical" evidence="6">
    <location>
        <begin position="208"/>
        <end position="226"/>
    </location>
</feature>
<dbReference type="Proteomes" id="UP000726105">
    <property type="component" value="Unassembled WGS sequence"/>
</dbReference>
<feature type="transmembrane region" description="Helical" evidence="6">
    <location>
        <begin position="33"/>
        <end position="51"/>
    </location>
</feature>
<evidence type="ECO:0000256" key="3">
    <source>
        <dbReference type="ARBA" id="ARBA00022692"/>
    </source>
</evidence>
<dbReference type="EMBL" id="JADIXZ010000001">
    <property type="protein sequence ID" value="MBK6299688.1"/>
    <property type="molecule type" value="Genomic_DNA"/>
</dbReference>
<feature type="transmembrane region" description="Helical" evidence="6">
    <location>
        <begin position="117"/>
        <end position="134"/>
    </location>
</feature>
<dbReference type="AlphaFoldDB" id="A0A935MHY6"/>
<feature type="transmembrane region" description="Helical" evidence="6">
    <location>
        <begin position="262"/>
        <end position="281"/>
    </location>
</feature>
<dbReference type="InterPro" id="IPR037185">
    <property type="entry name" value="EmrE-like"/>
</dbReference>
<evidence type="ECO:0000313" key="9">
    <source>
        <dbReference type="EMBL" id="MBK7273687.1"/>
    </source>
</evidence>
<feature type="domain" description="EamA" evidence="7">
    <location>
        <begin position="7"/>
        <end position="130"/>
    </location>
</feature>
<comment type="subcellular location">
    <subcellularLocation>
        <location evidence="1">Membrane</location>
        <topology evidence="1">Multi-pass membrane protein</topology>
    </subcellularLocation>
</comment>
<feature type="transmembrane region" description="Helical" evidence="6">
    <location>
        <begin position="140"/>
        <end position="160"/>
    </location>
</feature>
<dbReference type="Proteomes" id="UP000886632">
    <property type="component" value="Unassembled WGS sequence"/>
</dbReference>
<name>A0A935MHY6_9MICO</name>
<dbReference type="InterPro" id="IPR000620">
    <property type="entry name" value="EamA_dom"/>
</dbReference>
<dbReference type="PANTHER" id="PTHR32322">
    <property type="entry name" value="INNER MEMBRANE TRANSPORTER"/>
    <property type="match status" value="1"/>
</dbReference>
<evidence type="ECO:0000313" key="12">
    <source>
        <dbReference type="Proteomes" id="UP000726105"/>
    </source>
</evidence>
<dbReference type="Pfam" id="PF00892">
    <property type="entry name" value="EamA"/>
    <property type="match status" value="2"/>
</dbReference>
<dbReference type="Gene3D" id="1.10.3730.20">
    <property type="match status" value="1"/>
</dbReference>
<evidence type="ECO:0000313" key="8">
    <source>
        <dbReference type="EMBL" id="MBK6299688.1"/>
    </source>
</evidence>
<evidence type="ECO:0000256" key="1">
    <source>
        <dbReference type="ARBA" id="ARBA00004141"/>
    </source>
</evidence>
<keyword evidence="5 6" id="KW-0472">Membrane</keyword>
<feature type="transmembrane region" description="Helical" evidence="6">
    <location>
        <begin position="238"/>
        <end position="256"/>
    </location>
</feature>
<gene>
    <name evidence="8" type="ORF">IPF40_01070</name>
    <name evidence="9" type="ORF">IPI13_11180</name>
    <name evidence="10" type="ORF">IPP00_08495</name>
</gene>
<dbReference type="PANTHER" id="PTHR32322:SF9">
    <property type="entry name" value="AMINO-ACID METABOLITE EFFLUX PUMP-RELATED"/>
    <property type="match status" value="1"/>
</dbReference>
<sequence length="293" mass="30426">MTPRDRLLALAVVTVWGLNFVVIDWGLPGVPPLVFVTMRFVLVLLPAIFFVPRPAGRWQDIALVGLLLSVGQFGLLYSAMSAGMPPGLASLVLQIQAAFTVVFAATLLRERPSRRQVIGVGLGLLGLGIVALGRGGSVPLGALGLCVAAAASWAGGNIAVRRLPGVGGLSLTVWSGLVVPIPLFALALLVEGPETVMHALTHLSVPSLLSTAYTAVLASLFGYGVWNSLMGRHRAAEVAPYSLLVPVVGMTAALVFRGERPGLLALVGGALLVAGVAVTTLRRRQVAGELVSR</sequence>
<evidence type="ECO:0000313" key="11">
    <source>
        <dbReference type="Proteomes" id="UP000718281"/>
    </source>
</evidence>
<dbReference type="Proteomes" id="UP000718281">
    <property type="component" value="Unassembled WGS sequence"/>
</dbReference>
<protein>
    <submittedName>
        <fullName evidence="9">EamA family transporter</fullName>
    </submittedName>
</protein>
<proteinExistence type="inferred from homology"/>
<keyword evidence="3 6" id="KW-0812">Transmembrane</keyword>
<accession>A0A935MHY6</accession>
<feature type="transmembrane region" description="Helical" evidence="6">
    <location>
        <begin position="167"/>
        <end position="188"/>
    </location>
</feature>
<feature type="transmembrane region" description="Helical" evidence="6">
    <location>
        <begin position="88"/>
        <end position="108"/>
    </location>
</feature>
<evidence type="ECO:0000256" key="5">
    <source>
        <dbReference type="ARBA" id="ARBA00023136"/>
    </source>
</evidence>
<evidence type="ECO:0000256" key="2">
    <source>
        <dbReference type="ARBA" id="ARBA00007362"/>
    </source>
</evidence>
<dbReference type="EMBL" id="JADKGK010000020">
    <property type="protein sequence ID" value="MBL0004002.1"/>
    <property type="molecule type" value="Genomic_DNA"/>
</dbReference>
<keyword evidence="4 6" id="KW-1133">Transmembrane helix</keyword>
<organism evidence="9 12">
    <name type="scientific">Candidatus Phosphoribacter hodrii</name>
    <dbReference type="NCBI Taxonomy" id="2953743"/>
    <lineage>
        <taxon>Bacteria</taxon>
        <taxon>Bacillati</taxon>
        <taxon>Actinomycetota</taxon>
        <taxon>Actinomycetes</taxon>
        <taxon>Micrococcales</taxon>
        <taxon>Dermatophilaceae</taxon>
        <taxon>Candidatus Phosphoribacter</taxon>
    </lineage>
</organism>
<dbReference type="InterPro" id="IPR050638">
    <property type="entry name" value="AA-Vitamin_Transporters"/>
</dbReference>
<feature type="domain" description="EamA" evidence="7">
    <location>
        <begin position="144"/>
        <end position="280"/>
    </location>
</feature>
<comment type="similarity">
    <text evidence="2">Belongs to the EamA transporter family.</text>
</comment>
<feature type="transmembrane region" description="Helical" evidence="6">
    <location>
        <begin position="7"/>
        <end position="27"/>
    </location>
</feature>
<evidence type="ECO:0000259" key="7">
    <source>
        <dbReference type="Pfam" id="PF00892"/>
    </source>
</evidence>
<dbReference type="SUPFAM" id="SSF103481">
    <property type="entry name" value="Multidrug resistance efflux transporter EmrE"/>
    <property type="match status" value="2"/>
</dbReference>
<feature type="transmembrane region" description="Helical" evidence="6">
    <location>
        <begin position="63"/>
        <end position="82"/>
    </location>
</feature>
<evidence type="ECO:0000256" key="4">
    <source>
        <dbReference type="ARBA" id="ARBA00022989"/>
    </source>
</evidence>